<feature type="transmembrane region" description="Helical" evidence="1">
    <location>
        <begin position="566"/>
        <end position="587"/>
    </location>
</feature>
<dbReference type="SUPFAM" id="SSF82714">
    <property type="entry name" value="Multidrug efflux transporter AcrB TolC docking domain, DN and DC subdomains"/>
    <property type="match status" value="2"/>
</dbReference>
<keyword evidence="1" id="KW-0472">Membrane</keyword>
<feature type="transmembrane region" description="Helical" evidence="1">
    <location>
        <begin position="454"/>
        <end position="471"/>
    </location>
</feature>
<dbReference type="Proteomes" id="UP000323917">
    <property type="component" value="Chromosome"/>
</dbReference>
<feature type="transmembrane region" description="Helical" evidence="1">
    <location>
        <begin position="1157"/>
        <end position="1178"/>
    </location>
</feature>
<dbReference type="InterPro" id="IPR001036">
    <property type="entry name" value="Acrflvin-R"/>
</dbReference>
<sequence>MTDTTENTIAPDIEASRHTMLGSIIWFCLNNKLVVCLLVLATLTWGVMVAPFDWQVGDLPRDQVPVDAIPDIGENQQIVFTEWMGRSPQDVEDQIGYPLTVALLGLPEVKTIRSYSLFGFSTIFIIFNEDAEFYWSRSRVLEKLNSLPSGTLPEGVQPALGPDATALGQIFLYTLEGLDPDGNPTGGWDLDELRTTQDWYVRYSLTASEGISEVASIGGFVREYQIDVDPDAMRAAKVSLGDVFQSVKMTNVDVGARTIELNKAEYVIRGLGFIEEVEDIEKTVVKVTDNVPITIKDVANVALGPALRRGALDKAGSEAVGGIVVVRYGFNPLQAIKNVKKTIEEITPGLPTKVVVDYTRTTKEQVDDYAVANNLEPISGANPDFESWVTHLRKLPREQWPNWITTSQIHVVPYYDRTGVIYETLGTLNSALAEEILVTIIVILVMVLHMRSSILISSLLPLAVLMCFIAMKTFGIDANIVALSGIAIAIGTMVDMGIILCENILKHLEEADPAEDRGHVIFRASNEVASAVLTAVSTTVVSFLPVFTMVAAEGKLFRPLAFTKTFALSASVIVALTIIPPAAHILMGGRIKSNTLRRFLMIALMCAGFLLSLFISWWVGAIVAALGFYKLLEERIPTDYQKYGPYAASAVAVVVVGLLLTDHWLPLGPDKGVLRNFLFVGILIGGLLGFFTVFQRYLYEPILRWCLAHKLLFLSLPTSFLLFGGCAWLGFDRIFSFIPGTASILGISDSTIRESRPWVAASSILPGLGKEFMPPLDEGSFLYMPTTMPHASIGEAMDVLQLQNKFLISIPEVESVVGKIGRAESPLDPAPISMIETFIAYKSEYKTDENGNRLKFRFNEEADEFARDAQGELIEDDGGRPFRQWRDEIKTPSDIWEQITEAADIPGTTSAPKLQPIAARIVMLQSGMRAPMGMKVKGPDLETIERVALQIEGLLKQVPTVQASAVIADRIVGKPYLEIDIDRDAIKRYGLHIRTVQDVIEVAIGGRRITTTVEGRERYPVRVRYARELRDEAESLGRILVPTAMGQQIPLEQLAKINYIRGPQVIKSEDTFLLGYVLFDMKVGNAEVDVVEDAQAFLQAKVESGELVLPAGVSYTFAGNYENQIRSQKTLMVVLPLALGVIFLILYFQFKSVITTSLVFSGIMIAWAGGFIMLWLYGTDWFLDFNVFGTNMRTLFQVHTINLSVAVWVGFLALFGIASDDGVVIASYLDESFRKDRIANGKHAREATVTAGMRRVRPCLMTTATTLLALIPVLTSTGRGSDIMVPMAIPSFGGMTIEIMTMLVVPVLYCSAMEWKLRLGINDPRFAENA</sequence>
<gene>
    <name evidence="2" type="primary">cusA_1</name>
    <name evidence="2" type="ORF">Pr1d_30900</name>
</gene>
<evidence type="ECO:0000313" key="3">
    <source>
        <dbReference type="Proteomes" id="UP000323917"/>
    </source>
</evidence>
<evidence type="ECO:0000313" key="2">
    <source>
        <dbReference type="EMBL" id="QEG35784.1"/>
    </source>
</evidence>
<dbReference type="PRINTS" id="PR00702">
    <property type="entry name" value="ACRIFLAVINRP"/>
</dbReference>
<dbReference type="InterPro" id="IPR027463">
    <property type="entry name" value="AcrB_DN_DC_subdom"/>
</dbReference>
<dbReference type="Gene3D" id="1.20.1640.10">
    <property type="entry name" value="Multidrug efflux transporter AcrB transmembrane domain"/>
    <property type="match status" value="5"/>
</dbReference>
<dbReference type="RefSeq" id="WP_148074250.1">
    <property type="nucleotide sequence ID" value="NZ_CP042913.1"/>
</dbReference>
<dbReference type="PANTHER" id="PTHR32063">
    <property type="match status" value="1"/>
</dbReference>
<feature type="transmembrane region" description="Helical" evidence="1">
    <location>
        <begin position="1198"/>
        <end position="1218"/>
    </location>
</feature>
<keyword evidence="3" id="KW-1185">Reference proteome</keyword>
<evidence type="ECO:0000256" key="1">
    <source>
        <dbReference type="SAM" id="Phobius"/>
    </source>
</evidence>
<keyword evidence="1" id="KW-0812">Transmembrane</keyword>
<dbReference type="Gene3D" id="3.30.70.1320">
    <property type="entry name" value="Multidrug efflux transporter AcrB pore domain like"/>
    <property type="match status" value="2"/>
</dbReference>
<feature type="transmembrane region" description="Helical" evidence="1">
    <location>
        <begin position="1258"/>
        <end position="1275"/>
    </location>
</feature>
<dbReference type="Gene3D" id="3.30.2090.10">
    <property type="entry name" value="Multidrug efflux transporter AcrB TolC docking domain, DN and DC subdomains"/>
    <property type="match status" value="2"/>
</dbReference>
<feature type="transmembrane region" description="Helical" evidence="1">
    <location>
        <begin position="1131"/>
        <end position="1150"/>
    </location>
</feature>
<feature type="transmembrane region" description="Helical" evidence="1">
    <location>
        <begin position="599"/>
        <end position="632"/>
    </location>
</feature>
<dbReference type="SUPFAM" id="SSF82866">
    <property type="entry name" value="Multidrug efflux transporter AcrB transmembrane domain"/>
    <property type="match status" value="2"/>
</dbReference>
<dbReference type="OrthoDB" id="219750at2"/>
<feature type="transmembrane region" description="Helical" evidence="1">
    <location>
        <begin position="431"/>
        <end position="448"/>
    </location>
</feature>
<feature type="transmembrane region" description="Helical" evidence="1">
    <location>
        <begin position="478"/>
        <end position="500"/>
    </location>
</feature>
<keyword evidence="1" id="KW-1133">Transmembrane helix</keyword>
<name>A0A5B9Q9Q3_9BACT</name>
<dbReference type="GO" id="GO:0005886">
    <property type="term" value="C:plasma membrane"/>
    <property type="evidence" value="ECO:0007669"/>
    <property type="project" value="TreeGrafter"/>
</dbReference>
<feature type="transmembrane region" description="Helical" evidence="1">
    <location>
        <begin position="1287"/>
        <end position="1309"/>
    </location>
</feature>
<dbReference type="EMBL" id="CP042913">
    <property type="protein sequence ID" value="QEG35784.1"/>
    <property type="molecule type" value="Genomic_DNA"/>
</dbReference>
<dbReference type="PANTHER" id="PTHR32063:SF19">
    <property type="entry name" value="CATION EFFLUX SYSTEM PROTEIN CUSA"/>
    <property type="match status" value="1"/>
</dbReference>
<dbReference type="Pfam" id="PF00873">
    <property type="entry name" value="ACR_tran"/>
    <property type="match status" value="4"/>
</dbReference>
<dbReference type="SUPFAM" id="SSF82693">
    <property type="entry name" value="Multidrug efflux transporter AcrB pore domain, PN1, PN2, PC1 and PC2 subdomains"/>
    <property type="match status" value="2"/>
</dbReference>
<accession>A0A5B9Q9Q3</accession>
<organism evidence="2 3">
    <name type="scientific">Bythopirellula goksoeyrii</name>
    <dbReference type="NCBI Taxonomy" id="1400387"/>
    <lineage>
        <taxon>Bacteria</taxon>
        <taxon>Pseudomonadati</taxon>
        <taxon>Planctomycetota</taxon>
        <taxon>Planctomycetia</taxon>
        <taxon>Pirellulales</taxon>
        <taxon>Lacipirellulaceae</taxon>
        <taxon>Bythopirellula</taxon>
    </lineage>
</organism>
<dbReference type="Gene3D" id="3.30.70.1430">
    <property type="entry name" value="Multidrug efflux transporter AcrB pore domain"/>
    <property type="match status" value="2"/>
</dbReference>
<dbReference type="KEGG" id="bgok:Pr1d_30900"/>
<feature type="transmembrane region" description="Helical" evidence="1">
    <location>
        <begin position="711"/>
        <end position="731"/>
    </location>
</feature>
<dbReference type="GO" id="GO:0042910">
    <property type="term" value="F:xenobiotic transmembrane transporter activity"/>
    <property type="evidence" value="ECO:0007669"/>
    <property type="project" value="TreeGrafter"/>
</dbReference>
<protein>
    <submittedName>
        <fullName evidence="2">Cation efflux system protein CusA</fullName>
    </submittedName>
</protein>
<feature type="transmembrane region" description="Helical" evidence="1">
    <location>
        <begin position="528"/>
        <end position="554"/>
    </location>
</feature>
<feature type="transmembrane region" description="Helical" evidence="1">
    <location>
        <begin position="677"/>
        <end position="699"/>
    </location>
</feature>
<proteinExistence type="predicted"/>
<feature type="transmembrane region" description="Helical" evidence="1">
    <location>
        <begin position="33"/>
        <end position="52"/>
    </location>
</feature>
<reference evidence="2 3" key="1">
    <citation type="submission" date="2019-08" db="EMBL/GenBank/DDBJ databases">
        <title>Deep-cultivation of Planctomycetes and their phenomic and genomic characterization uncovers novel biology.</title>
        <authorList>
            <person name="Wiegand S."/>
            <person name="Jogler M."/>
            <person name="Boedeker C."/>
            <person name="Pinto D."/>
            <person name="Vollmers J."/>
            <person name="Rivas-Marin E."/>
            <person name="Kohn T."/>
            <person name="Peeters S.H."/>
            <person name="Heuer A."/>
            <person name="Rast P."/>
            <person name="Oberbeckmann S."/>
            <person name="Bunk B."/>
            <person name="Jeske O."/>
            <person name="Meyerdierks A."/>
            <person name="Storesund J.E."/>
            <person name="Kallscheuer N."/>
            <person name="Luecker S."/>
            <person name="Lage O.M."/>
            <person name="Pohl T."/>
            <person name="Merkel B.J."/>
            <person name="Hornburger P."/>
            <person name="Mueller R.-W."/>
            <person name="Bruemmer F."/>
            <person name="Labrenz M."/>
            <person name="Spormann A.M."/>
            <person name="Op den Camp H."/>
            <person name="Overmann J."/>
            <person name="Amann R."/>
            <person name="Jetten M.S.M."/>
            <person name="Mascher T."/>
            <person name="Medema M.H."/>
            <person name="Devos D.P."/>
            <person name="Kaster A.-K."/>
            <person name="Ovreas L."/>
            <person name="Rohde M."/>
            <person name="Galperin M.Y."/>
            <person name="Jogler C."/>
        </authorList>
    </citation>
    <scope>NUCLEOTIDE SEQUENCE [LARGE SCALE GENOMIC DNA]</scope>
    <source>
        <strain evidence="2 3">Pr1d</strain>
    </source>
</reference>